<feature type="transmembrane region" description="Helical" evidence="2">
    <location>
        <begin position="6"/>
        <end position="26"/>
    </location>
</feature>
<protein>
    <submittedName>
        <fullName evidence="3">Uncharacterized protein</fullName>
    </submittedName>
</protein>
<keyword evidence="1" id="KW-0175">Coiled coil</keyword>
<dbReference type="Proteomes" id="UP000319852">
    <property type="component" value="Chromosome"/>
</dbReference>
<feature type="coiled-coil region" evidence="1">
    <location>
        <begin position="29"/>
        <end position="59"/>
    </location>
</feature>
<keyword evidence="4" id="KW-1185">Reference proteome</keyword>
<keyword evidence="2" id="KW-0472">Membrane</keyword>
<dbReference type="AlphaFoldDB" id="A0A517N1R1"/>
<name>A0A517N1R1_9BACT</name>
<proteinExistence type="predicted"/>
<keyword evidence="2" id="KW-0812">Transmembrane</keyword>
<gene>
    <name evidence="3" type="ORF">HG15A2_44130</name>
</gene>
<dbReference type="EMBL" id="CP036263">
    <property type="protein sequence ID" value="QDT01071.1"/>
    <property type="molecule type" value="Genomic_DNA"/>
</dbReference>
<evidence type="ECO:0000313" key="3">
    <source>
        <dbReference type="EMBL" id="QDT01071.1"/>
    </source>
</evidence>
<dbReference type="KEGG" id="amob:HG15A2_44130"/>
<organism evidence="3 4">
    <name type="scientific">Adhaeretor mobilis</name>
    <dbReference type="NCBI Taxonomy" id="1930276"/>
    <lineage>
        <taxon>Bacteria</taxon>
        <taxon>Pseudomonadati</taxon>
        <taxon>Planctomycetota</taxon>
        <taxon>Planctomycetia</taxon>
        <taxon>Pirellulales</taxon>
        <taxon>Lacipirellulaceae</taxon>
        <taxon>Adhaeretor</taxon>
    </lineage>
</organism>
<accession>A0A517N1R1</accession>
<keyword evidence="2" id="KW-1133">Transmembrane helix</keyword>
<evidence type="ECO:0000313" key="4">
    <source>
        <dbReference type="Proteomes" id="UP000319852"/>
    </source>
</evidence>
<sequence>MDRWDILLICFAGYVAVTTLVKLMAARRNELVEQVRMQVEQQKKQLAKQQVQAEDKQESEAA</sequence>
<evidence type="ECO:0000256" key="1">
    <source>
        <dbReference type="SAM" id="Coils"/>
    </source>
</evidence>
<dbReference type="OrthoDB" id="286415at2"/>
<dbReference type="RefSeq" id="WP_145062998.1">
    <property type="nucleotide sequence ID" value="NZ_CP036263.1"/>
</dbReference>
<reference evidence="3 4" key="1">
    <citation type="submission" date="2019-02" db="EMBL/GenBank/DDBJ databases">
        <title>Deep-cultivation of Planctomycetes and their phenomic and genomic characterization uncovers novel biology.</title>
        <authorList>
            <person name="Wiegand S."/>
            <person name="Jogler M."/>
            <person name="Boedeker C."/>
            <person name="Pinto D."/>
            <person name="Vollmers J."/>
            <person name="Rivas-Marin E."/>
            <person name="Kohn T."/>
            <person name="Peeters S.H."/>
            <person name="Heuer A."/>
            <person name="Rast P."/>
            <person name="Oberbeckmann S."/>
            <person name="Bunk B."/>
            <person name="Jeske O."/>
            <person name="Meyerdierks A."/>
            <person name="Storesund J.E."/>
            <person name="Kallscheuer N."/>
            <person name="Luecker S."/>
            <person name="Lage O.M."/>
            <person name="Pohl T."/>
            <person name="Merkel B.J."/>
            <person name="Hornburger P."/>
            <person name="Mueller R.-W."/>
            <person name="Bruemmer F."/>
            <person name="Labrenz M."/>
            <person name="Spormann A.M."/>
            <person name="Op den Camp H."/>
            <person name="Overmann J."/>
            <person name="Amann R."/>
            <person name="Jetten M.S.M."/>
            <person name="Mascher T."/>
            <person name="Medema M.H."/>
            <person name="Devos D.P."/>
            <person name="Kaster A.-K."/>
            <person name="Ovreas L."/>
            <person name="Rohde M."/>
            <person name="Galperin M.Y."/>
            <person name="Jogler C."/>
        </authorList>
    </citation>
    <scope>NUCLEOTIDE SEQUENCE [LARGE SCALE GENOMIC DNA]</scope>
    <source>
        <strain evidence="3 4">HG15A2</strain>
    </source>
</reference>
<evidence type="ECO:0000256" key="2">
    <source>
        <dbReference type="SAM" id="Phobius"/>
    </source>
</evidence>